<feature type="signal peptide" evidence="1">
    <location>
        <begin position="1"/>
        <end position="24"/>
    </location>
</feature>
<comment type="caution">
    <text evidence="2">The sequence shown here is derived from an EMBL/GenBank/DDBJ whole genome shotgun (WGS) entry which is preliminary data.</text>
</comment>
<protein>
    <submittedName>
        <fullName evidence="2">Extracellular protein</fullName>
    </submittedName>
</protein>
<gene>
    <name evidence="2" type="ORF">LPPLD21_01506</name>
</gene>
<sequence length="95" mass="9728">MKKTLLGLLFSTALIATFGLTASAADTPQTSNGTVGFQGGNITIDNGDTDLTGASLDFGTNQIQAADKDDNYNNTNKSAAVSVVDLRGTAAGWDL</sequence>
<feature type="chain" id="PRO_5045905685" evidence="1">
    <location>
        <begin position="25"/>
        <end position="95"/>
    </location>
</feature>
<proteinExistence type="predicted"/>
<evidence type="ECO:0000256" key="1">
    <source>
        <dbReference type="SAM" id="SignalP"/>
    </source>
</evidence>
<dbReference type="Proteomes" id="UP000236162">
    <property type="component" value="Unassembled WGS sequence"/>
</dbReference>
<accession>A0ABQ0NA59</accession>
<dbReference type="RefSeq" id="WP_225366482.1">
    <property type="nucleotide sequence ID" value="NZ_BDOR01000006.1"/>
</dbReference>
<organism evidence="2 3">
    <name type="scientific">Lactiplantibacillus paraplantarum</name>
    <dbReference type="NCBI Taxonomy" id="60520"/>
    <lineage>
        <taxon>Bacteria</taxon>
        <taxon>Bacillati</taxon>
        <taxon>Bacillota</taxon>
        <taxon>Bacilli</taxon>
        <taxon>Lactobacillales</taxon>
        <taxon>Lactobacillaceae</taxon>
        <taxon>Lactiplantibacillus</taxon>
    </lineage>
</organism>
<keyword evidence="3" id="KW-1185">Reference proteome</keyword>
<evidence type="ECO:0000313" key="3">
    <source>
        <dbReference type="Proteomes" id="UP000236162"/>
    </source>
</evidence>
<dbReference type="EMBL" id="BDOR01000006">
    <property type="protein sequence ID" value="GBF01974.1"/>
    <property type="molecule type" value="Genomic_DNA"/>
</dbReference>
<evidence type="ECO:0000313" key="2">
    <source>
        <dbReference type="EMBL" id="GBF01974.1"/>
    </source>
</evidence>
<name>A0ABQ0NA59_9LACO</name>
<reference evidence="2 3" key="1">
    <citation type="submission" date="2017-04" db="EMBL/GenBank/DDBJ databases">
        <title>In vitro and in silico characterization of Lactobacillus paraplantarum D2-1, a starter culture for soymilk fermentation.</title>
        <authorList>
            <person name="Endo A."/>
            <person name="Sasaki F."/>
            <person name="Maeno S."/>
            <person name="Kanesaki Y."/>
            <person name="Kubota E."/>
            <person name="Torres G.A."/>
            <person name="Tomita S."/>
            <person name="Nakagawa J."/>
        </authorList>
    </citation>
    <scope>NUCLEOTIDE SEQUENCE [LARGE SCALE GENOMIC DNA]</scope>
    <source>
        <strain evidence="2 3">D2-1</strain>
    </source>
</reference>
<keyword evidence="1" id="KW-0732">Signal</keyword>